<dbReference type="Proteomes" id="UP001456307">
    <property type="component" value="Unassembled WGS sequence"/>
</dbReference>
<proteinExistence type="inferred from homology"/>
<evidence type="ECO:0000256" key="1">
    <source>
        <dbReference type="ARBA" id="ARBA00006479"/>
    </source>
</evidence>
<keyword evidence="3" id="KW-1185">Reference proteome</keyword>
<dbReference type="CDD" id="cd24152">
    <property type="entry name" value="ASKHA_NBD_ROK-like"/>
    <property type="match status" value="1"/>
</dbReference>
<evidence type="ECO:0000313" key="3">
    <source>
        <dbReference type="Proteomes" id="UP001456307"/>
    </source>
</evidence>
<dbReference type="EMBL" id="JBCNVT010000002">
    <property type="protein sequence ID" value="MEO5287100.1"/>
    <property type="molecule type" value="Genomic_DNA"/>
</dbReference>
<protein>
    <submittedName>
        <fullName evidence="2">ROK family protein</fullName>
    </submittedName>
</protein>
<comment type="caution">
    <text evidence="2">The sequence shown here is derived from an EMBL/GenBank/DDBJ whole genome shotgun (WGS) entry which is preliminary data.</text>
</comment>
<dbReference type="Pfam" id="PF00480">
    <property type="entry name" value="ROK"/>
    <property type="match status" value="1"/>
</dbReference>
<name>A0ABV0I7H4_9LACO</name>
<dbReference type="PANTHER" id="PTHR18964:SF170">
    <property type="entry name" value="SUGAR KINASE"/>
    <property type="match status" value="1"/>
</dbReference>
<dbReference type="SUPFAM" id="SSF53067">
    <property type="entry name" value="Actin-like ATPase domain"/>
    <property type="match status" value="1"/>
</dbReference>
<evidence type="ECO:0000313" key="2">
    <source>
        <dbReference type="EMBL" id="MEO5287100.1"/>
    </source>
</evidence>
<dbReference type="RefSeq" id="WP_347954050.1">
    <property type="nucleotide sequence ID" value="NZ_JBCNVR010000002.1"/>
</dbReference>
<dbReference type="Gene3D" id="3.30.420.40">
    <property type="match status" value="2"/>
</dbReference>
<comment type="similarity">
    <text evidence="1">Belongs to the ROK (NagC/XylR) family.</text>
</comment>
<organism evidence="2 3">
    <name type="scientific">Limosilactobacillus allomucosae</name>
    <dbReference type="NCBI Taxonomy" id="3142938"/>
    <lineage>
        <taxon>Bacteria</taxon>
        <taxon>Bacillati</taxon>
        <taxon>Bacillota</taxon>
        <taxon>Bacilli</taxon>
        <taxon>Lactobacillales</taxon>
        <taxon>Lactobacillaceae</taxon>
        <taxon>Limosilactobacillus</taxon>
    </lineage>
</organism>
<sequence length="298" mass="32618">MKKNYLSIDIGGTQIKYGLFDRSGNLINHGHLATPTSSQTDFLKIICQLIDQYLNTIRGVAFSVPGRVHPDTSVIDFGGALPYLDGLNLKQFLTKQFGENLLVSVENDGKSAALAELWMGNLLNEKDAAAIVLGTGVGGGIILDGKLFRGVHYQAGELSFMSAKNGSEKYGTYGSAVLMIQKIARHFQFSNLDDGEAVFDLINHHEPYAYQIFTEYCQRIACLILSIQSVVDLRKYVIGGGISAQPIVADTIREQFYQLLHHLELDNGGVTPPAIVKTHFGNDANLYGALYCLLSNQV</sequence>
<dbReference type="InterPro" id="IPR000600">
    <property type="entry name" value="ROK"/>
</dbReference>
<dbReference type="InterPro" id="IPR043129">
    <property type="entry name" value="ATPase_NBD"/>
</dbReference>
<reference evidence="2 3" key="1">
    <citation type="submission" date="2024-04" db="EMBL/GenBank/DDBJ databases">
        <title>Limosilactobacillus allomucosae sp. nov., a novel species isolated from wild boar faecal samples as potential probiotics for domestic pigs.</title>
        <authorList>
            <person name="Chen B."/>
        </authorList>
    </citation>
    <scope>NUCLEOTIDE SEQUENCE [LARGE SCALE GENOMIC DNA]</scope>
    <source>
        <strain evidence="2 3">WILCCON 0055</strain>
    </source>
</reference>
<accession>A0ABV0I7H4</accession>
<dbReference type="PANTHER" id="PTHR18964">
    <property type="entry name" value="ROK (REPRESSOR, ORF, KINASE) FAMILY"/>
    <property type="match status" value="1"/>
</dbReference>
<gene>
    <name evidence="2" type="ORF">AAVZ08_11060</name>
</gene>